<reference evidence="2 3" key="1">
    <citation type="submission" date="2018-02" db="EMBL/GenBank/DDBJ databases">
        <title>Genomic Encyclopedia of Archaeal and Bacterial Type Strains, Phase II (KMG-II): from individual species to whole genera.</title>
        <authorList>
            <person name="Goeker M."/>
        </authorList>
    </citation>
    <scope>NUCLEOTIDE SEQUENCE [LARGE SCALE GENOMIC DNA]</scope>
    <source>
        <strain evidence="2 3">YU 961-1</strain>
    </source>
</reference>
<protein>
    <submittedName>
        <fullName evidence="2">Uncharacterized protein (TIGR03086 family)</fullName>
    </submittedName>
</protein>
<comment type="caution">
    <text evidence="2">The sequence shown here is derived from an EMBL/GenBank/DDBJ whole genome shotgun (WGS) entry which is preliminary data.</text>
</comment>
<proteinExistence type="predicted"/>
<accession>A0A2S6GNZ5</accession>
<dbReference type="InterPro" id="IPR017517">
    <property type="entry name" value="Maleyloyr_isom"/>
</dbReference>
<sequence>MELTTAHDRARDVFDRAVGAVRDWDGPTACGAWNARELVNHLVSEQLWVPHLVGGETIEQVGDRYDGDLVGDDPVGAWARASEVSRVAWAGVPDDRDVHLSYATVPARDYRWQMILDLAVHGWDLTAATDHDPAIGDALAEALLAEFTPEIARWEGTGIFAAPVPVPDHADATTRLLALTGRDPAWQP</sequence>
<dbReference type="NCBIfam" id="TIGR03086">
    <property type="entry name" value="TIGR03086 family metal-binding protein"/>
    <property type="match status" value="1"/>
</dbReference>
<dbReference type="OrthoDB" id="5185819at2"/>
<dbReference type="GO" id="GO:0046872">
    <property type="term" value="F:metal ion binding"/>
    <property type="evidence" value="ECO:0007669"/>
    <property type="project" value="InterPro"/>
</dbReference>
<dbReference type="Pfam" id="PF11716">
    <property type="entry name" value="MDMPI_N"/>
    <property type="match status" value="1"/>
</dbReference>
<dbReference type="AlphaFoldDB" id="A0A2S6GNZ5"/>
<gene>
    <name evidence="2" type="ORF">CLV40_109291</name>
</gene>
<evidence type="ECO:0000259" key="1">
    <source>
        <dbReference type="Pfam" id="PF11716"/>
    </source>
</evidence>
<keyword evidence="3" id="KW-1185">Reference proteome</keyword>
<dbReference type="Proteomes" id="UP000239203">
    <property type="component" value="Unassembled WGS sequence"/>
</dbReference>
<feature type="domain" description="Mycothiol-dependent maleylpyruvate isomerase metal-binding" evidence="1">
    <location>
        <begin position="9"/>
        <end position="125"/>
    </location>
</feature>
<dbReference type="NCBIfam" id="TIGR03083">
    <property type="entry name" value="maleylpyruvate isomerase family mycothiol-dependent enzyme"/>
    <property type="match status" value="1"/>
</dbReference>
<dbReference type="EMBL" id="PTIX01000009">
    <property type="protein sequence ID" value="PPK66906.1"/>
    <property type="molecule type" value="Genomic_DNA"/>
</dbReference>
<evidence type="ECO:0000313" key="2">
    <source>
        <dbReference type="EMBL" id="PPK66906.1"/>
    </source>
</evidence>
<dbReference type="InterPro" id="IPR034660">
    <property type="entry name" value="DinB/YfiT-like"/>
</dbReference>
<dbReference type="SUPFAM" id="SSF109854">
    <property type="entry name" value="DinB/YfiT-like putative metalloenzymes"/>
    <property type="match status" value="1"/>
</dbReference>
<dbReference type="RefSeq" id="WP_104480260.1">
    <property type="nucleotide sequence ID" value="NZ_CP154825.1"/>
</dbReference>
<evidence type="ECO:0000313" key="3">
    <source>
        <dbReference type="Proteomes" id="UP000239203"/>
    </source>
</evidence>
<organism evidence="2 3">
    <name type="scientific">Actinokineospora auranticolor</name>
    <dbReference type="NCBI Taxonomy" id="155976"/>
    <lineage>
        <taxon>Bacteria</taxon>
        <taxon>Bacillati</taxon>
        <taxon>Actinomycetota</taxon>
        <taxon>Actinomycetes</taxon>
        <taxon>Pseudonocardiales</taxon>
        <taxon>Pseudonocardiaceae</taxon>
        <taxon>Actinokineospora</taxon>
    </lineage>
</organism>
<dbReference type="InterPro" id="IPR024344">
    <property type="entry name" value="MDMPI_metal-binding"/>
</dbReference>
<name>A0A2S6GNZ5_9PSEU</name>
<dbReference type="InterPro" id="IPR017520">
    <property type="entry name" value="CHP03086"/>
</dbReference>
<dbReference type="Gene3D" id="1.20.120.450">
    <property type="entry name" value="dinb family like domain"/>
    <property type="match status" value="1"/>
</dbReference>